<sequence>MNNKEFCEKLNISEPTLYNWKRDKPLLYKIVMEYKNNNLDKNKDLSEIDELLKYFNDLSILEKEYYLSEIKAKVLKRKIENKE</sequence>
<organism evidence="1 2">
    <name type="scientific">Campylobacter ureolyticus ACS-301-V-Sch3b</name>
    <dbReference type="NCBI Taxonomy" id="883165"/>
    <lineage>
        <taxon>Bacteria</taxon>
        <taxon>Pseudomonadati</taxon>
        <taxon>Campylobacterota</taxon>
        <taxon>Epsilonproteobacteria</taxon>
        <taxon>Campylobacterales</taxon>
        <taxon>Campylobacteraceae</taxon>
        <taxon>Campylobacter</taxon>
    </lineage>
</organism>
<evidence type="ECO:0000313" key="2">
    <source>
        <dbReference type="Proteomes" id="UP000014539"/>
    </source>
</evidence>
<proteinExistence type="predicted"/>
<dbReference type="RefSeq" id="WP_016646630.1">
    <property type="nucleotide sequence ID" value="NZ_KE340326.1"/>
</dbReference>
<keyword evidence="2" id="KW-1185">Reference proteome</keyword>
<dbReference type="EMBL" id="AGYD01000005">
    <property type="protein sequence ID" value="EPH09256.1"/>
    <property type="molecule type" value="Genomic_DNA"/>
</dbReference>
<comment type="caution">
    <text evidence="1">The sequence shown here is derived from an EMBL/GenBank/DDBJ whole genome shotgun (WGS) entry which is preliminary data.</text>
</comment>
<name>S3XGI3_9BACT</name>
<dbReference type="Proteomes" id="UP000014539">
    <property type="component" value="Unassembled WGS sequence"/>
</dbReference>
<evidence type="ECO:0000313" key="1">
    <source>
        <dbReference type="EMBL" id="EPH09256.1"/>
    </source>
</evidence>
<reference evidence="1 2" key="1">
    <citation type="submission" date="2013-06" db="EMBL/GenBank/DDBJ databases">
        <title>The Genome Sequence of Campylobacter ureolyticus ACS-301-V-SCH3B.</title>
        <authorList>
            <consortium name="The Broad Institute Genomics Platform"/>
            <person name="Earl A."/>
            <person name="Ward D."/>
            <person name="Feldgarden M."/>
            <person name="Gevers D."/>
            <person name="Saerens B."/>
            <person name="Vaneechoutte M."/>
            <person name="Walker B."/>
            <person name="Young S."/>
            <person name="Zeng Q."/>
            <person name="Gargeya S."/>
            <person name="Fitzgerald M."/>
            <person name="Haas B."/>
            <person name="Abouelleil A."/>
            <person name="Allen A.W."/>
            <person name="Alvarado L."/>
            <person name="Arachchi H.M."/>
            <person name="Berlin A.M."/>
            <person name="Chapman S.B."/>
            <person name="Gainer-Dewar J."/>
            <person name="Goldberg J."/>
            <person name="Griggs A."/>
            <person name="Gujja S."/>
            <person name="Hansen M."/>
            <person name="Howarth C."/>
            <person name="Imamovic A."/>
            <person name="Ireland A."/>
            <person name="Larimer J."/>
            <person name="McCowan C."/>
            <person name="Murphy C."/>
            <person name="Pearson M."/>
            <person name="Poon T.W."/>
            <person name="Priest M."/>
            <person name="Roberts A."/>
            <person name="Saif S."/>
            <person name="Shea T."/>
            <person name="Sisk P."/>
            <person name="Sykes S."/>
            <person name="Wortman J."/>
            <person name="Nusbaum C."/>
            <person name="Birren B."/>
        </authorList>
    </citation>
    <scope>NUCLEOTIDE SEQUENCE [LARGE SCALE GENOMIC DNA]</scope>
    <source>
        <strain evidence="1 2">ACS-301-V-Sch3b</strain>
    </source>
</reference>
<dbReference type="HOGENOM" id="CLU_188323_1_0_7"/>
<protein>
    <submittedName>
        <fullName evidence="1">Uncharacterized protein</fullName>
    </submittedName>
</protein>
<dbReference type="AlphaFoldDB" id="S3XGI3"/>
<dbReference type="PATRIC" id="fig|883165.3.peg.789"/>
<dbReference type="Gene3D" id="1.10.10.60">
    <property type="entry name" value="Homeodomain-like"/>
    <property type="match status" value="1"/>
</dbReference>
<gene>
    <name evidence="1" type="ORF">HMPREF9309_00775</name>
</gene>
<accession>S3XGI3</accession>